<name>A0ABU0ZVV4_9ACTN</name>
<keyword evidence="2" id="KW-0472">Membrane</keyword>
<dbReference type="EMBL" id="JAVHUY010000072">
    <property type="protein sequence ID" value="MDQ7911156.1"/>
    <property type="molecule type" value="Genomic_DNA"/>
</dbReference>
<keyword evidence="4" id="KW-1185">Reference proteome</keyword>
<comment type="caution">
    <text evidence="3">The sequence shown here is derived from an EMBL/GenBank/DDBJ whole genome shotgun (WGS) entry which is preliminary data.</text>
</comment>
<feature type="transmembrane region" description="Helical" evidence="2">
    <location>
        <begin position="63"/>
        <end position="83"/>
    </location>
</feature>
<evidence type="ECO:0000256" key="2">
    <source>
        <dbReference type="SAM" id="Phobius"/>
    </source>
</evidence>
<dbReference type="RefSeq" id="WP_308718381.1">
    <property type="nucleotide sequence ID" value="NZ_JAVHUY010000072.1"/>
</dbReference>
<feature type="compositionally biased region" description="Low complexity" evidence="1">
    <location>
        <begin position="151"/>
        <end position="165"/>
    </location>
</feature>
<dbReference type="Pfam" id="PF10935">
    <property type="entry name" value="DUF2637"/>
    <property type="match status" value="1"/>
</dbReference>
<keyword evidence="2" id="KW-0812">Transmembrane</keyword>
<reference evidence="3 4" key="1">
    <citation type="submission" date="2023-08" db="EMBL/GenBank/DDBJ databases">
        <title>Phytohabitans sansha sp. nov., isolated from marine sediment.</title>
        <authorList>
            <person name="Zhao Y."/>
            <person name="Yi K."/>
        </authorList>
    </citation>
    <scope>NUCLEOTIDE SEQUENCE [LARGE SCALE GENOMIC DNA]</scope>
    <source>
        <strain evidence="3 4">ZYX-F-186</strain>
    </source>
</reference>
<dbReference type="InterPro" id="IPR021235">
    <property type="entry name" value="DUF2637"/>
</dbReference>
<gene>
    <name evidence="3" type="ORF">RB614_42370</name>
</gene>
<evidence type="ECO:0000256" key="1">
    <source>
        <dbReference type="SAM" id="MobiDB-lite"/>
    </source>
</evidence>
<feature type="region of interest" description="Disordered" evidence="1">
    <location>
        <begin position="118"/>
        <end position="170"/>
    </location>
</feature>
<sequence length="268" mass="27186">MQIVIMLAIGVAAGAASFTHVHNVAAAHGQGGWLAWADAIVLELMSIASGLELRRRKRVGKPVWFPAAVLVVAVVLSLAAQVVEAERSVIGWIAAALPAAGFLAMVKIALGRTAATGPAAPDADASWRAGRPSGTAGDGPGRATDDRSQPSTAAAAKDTTASAEADAGEEEEYVRALVPAALAASAELAGQGRPLSREALADTLRRRGHAMSNARASALVKLVKQHARVAERTATPPSTADEQDGGELGDVEAGEPARPGGLGSRGPP</sequence>
<accession>A0ABU0ZVV4</accession>
<feature type="region of interest" description="Disordered" evidence="1">
    <location>
        <begin position="226"/>
        <end position="268"/>
    </location>
</feature>
<proteinExistence type="predicted"/>
<feature type="transmembrane region" description="Helical" evidence="2">
    <location>
        <begin position="33"/>
        <end position="51"/>
    </location>
</feature>
<feature type="transmembrane region" description="Helical" evidence="2">
    <location>
        <begin position="89"/>
        <end position="110"/>
    </location>
</feature>
<keyword evidence="2" id="KW-1133">Transmembrane helix</keyword>
<evidence type="ECO:0000313" key="3">
    <source>
        <dbReference type="EMBL" id="MDQ7911156.1"/>
    </source>
</evidence>
<evidence type="ECO:0000313" key="4">
    <source>
        <dbReference type="Proteomes" id="UP001230908"/>
    </source>
</evidence>
<dbReference type="Proteomes" id="UP001230908">
    <property type="component" value="Unassembled WGS sequence"/>
</dbReference>
<feature type="compositionally biased region" description="Acidic residues" evidence="1">
    <location>
        <begin position="241"/>
        <end position="253"/>
    </location>
</feature>
<organism evidence="3 4">
    <name type="scientific">Phytohabitans maris</name>
    <dbReference type="NCBI Taxonomy" id="3071409"/>
    <lineage>
        <taxon>Bacteria</taxon>
        <taxon>Bacillati</taxon>
        <taxon>Actinomycetota</taxon>
        <taxon>Actinomycetes</taxon>
        <taxon>Micromonosporales</taxon>
        <taxon>Micromonosporaceae</taxon>
    </lineage>
</organism>
<protein>
    <submittedName>
        <fullName evidence="3">DUF2637 domain-containing protein</fullName>
    </submittedName>
</protein>